<dbReference type="Proteomes" id="UP000436088">
    <property type="component" value="Unassembled WGS sequence"/>
</dbReference>
<evidence type="ECO:0000259" key="2">
    <source>
        <dbReference type="Pfam" id="PF05627"/>
    </source>
</evidence>
<evidence type="ECO:0000256" key="1">
    <source>
        <dbReference type="SAM" id="MobiDB-lite"/>
    </source>
</evidence>
<protein>
    <recommendedName>
        <fullName evidence="2">RIN4 pathogenic type III effector avirulence factor Avr cleavage site domain-containing protein</fullName>
    </recommendedName>
</protein>
<keyword evidence="4" id="KW-1185">Reference proteome</keyword>
<organism evidence="3 4">
    <name type="scientific">Hibiscus syriacus</name>
    <name type="common">Rose of Sharon</name>
    <dbReference type="NCBI Taxonomy" id="106335"/>
    <lineage>
        <taxon>Eukaryota</taxon>
        <taxon>Viridiplantae</taxon>
        <taxon>Streptophyta</taxon>
        <taxon>Embryophyta</taxon>
        <taxon>Tracheophyta</taxon>
        <taxon>Spermatophyta</taxon>
        <taxon>Magnoliopsida</taxon>
        <taxon>eudicotyledons</taxon>
        <taxon>Gunneridae</taxon>
        <taxon>Pentapetalae</taxon>
        <taxon>rosids</taxon>
        <taxon>malvids</taxon>
        <taxon>Malvales</taxon>
        <taxon>Malvaceae</taxon>
        <taxon>Malvoideae</taxon>
        <taxon>Hibiscus</taxon>
    </lineage>
</organism>
<evidence type="ECO:0000313" key="3">
    <source>
        <dbReference type="EMBL" id="KAE8699553.1"/>
    </source>
</evidence>
<dbReference type="AlphaFoldDB" id="A0A6A3A6J4"/>
<reference evidence="3" key="1">
    <citation type="submission" date="2019-09" db="EMBL/GenBank/DDBJ databases">
        <title>Draft genome information of white flower Hibiscus syriacus.</title>
        <authorList>
            <person name="Kim Y.-M."/>
        </authorList>
    </citation>
    <scope>NUCLEOTIDE SEQUENCE [LARGE SCALE GENOMIC DNA]</scope>
    <source>
        <strain evidence="3">YM2019G1</strain>
    </source>
</reference>
<evidence type="ECO:0000313" key="4">
    <source>
        <dbReference type="Proteomes" id="UP000436088"/>
    </source>
</evidence>
<dbReference type="Pfam" id="PF05627">
    <property type="entry name" value="AvrRpt-cleavage"/>
    <property type="match status" value="1"/>
</dbReference>
<dbReference type="InterPro" id="IPR008700">
    <property type="entry name" value="TypeIII_avirulence_cleave"/>
</dbReference>
<dbReference type="EMBL" id="VEPZ02001037">
    <property type="protein sequence ID" value="KAE8699553.1"/>
    <property type="molecule type" value="Genomic_DNA"/>
</dbReference>
<accession>A0A6A3A6J4</accession>
<comment type="caution">
    <text evidence="3">The sequence shown here is derived from an EMBL/GenBank/DDBJ whole genome shotgun (WGS) entry which is preliminary data.</text>
</comment>
<sequence>MISCSFRILPNNVKVPSHYNRQLQRIDNVVHLIEEADTGTIVPRAHLDPSLFVSINVYYPKQQAFVPLQQRQQHSPVPKFGNWEGEEDVPYTVYFDNVGLILLREKNRKWMDRPSGDSTPSRYGCGLAISSGKAPKRPTRSSIGSENSLEKSPLHHQARGMGRGSMASPAWEGKTSYDSSHDTFRRSRLRPSARDDETPDKSAAASKFGVWMRVIWHQLMAILTFLTRCEKKGTMGVGYQALMVIDPRTTMLGIRSLLTTVLLRYVVWEPH</sequence>
<feature type="domain" description="RIN4 pathogenic type III effector avirulence factor Avr cleavage site" evidence="2">
    <location>
        <begin position="73"/>
        <end position="98"/>
    </location>
</feature>
<gene>
    <name evidence="3" type="ORF">F3Y22_tig00110577pilonHSYRG00201</name>
</gene>
<name>A0A6A3A6J4_HIBSY</name>
<feature type="region of interest" description="Disordered" evidence="1">
    <location>
        <begin position="110"/>
        <end position="201"/>
    </location>
</feature>
<proteinExistence type="predicted"/>